<gene>
    <name evidence="1" type="ORF">EIZ93_10735</name>
</gene>
<name>A0A383GTT1_ECOLX</name>
<evidence type="ECO:0000313" key="1">
    <source>
        <dbReference type="EMBL" id="MQK24787.1"/>
    </source>
</evidence>
<dbReference type="EMBL" id="RYCF01000026">
    <property type="protein sequence ID" value="MQK24787.1"/>
    <property type="molecule type" value="Genomic_DNA"/>
</dbReference>
<proteinExistence type="predicted"/>
<reference evidence="1 2" key="1">
    <citation type="journal article" date="2019" name="Environ. Health Perspect.">
        <title>Inter-host Transmission of Carbapenemase-Producing Escherichia coli among Humans and Backyard Animals.</title>
        <authorList>
            <person name="Li J."/>
            <person name="Bi Z."/>
            <person name="Ma S."/>
            <person name="Chen B."/>
            <person name="Cai C."/>
            <person name="He J."/>
            <person name="Schwarz S."/>
            <person name="Sun C."/>
            <person name="Zhou Y."/>
            <person name="Yin J."/>
            <person name="Hulth A."/>
            <person name="Wang Y."/>
            <person name="Shen Z."/>
            <person name="Wang S."/>
            <person name="Wu C."/>
            <person name="Nilsson L.E."/>
            <person name="Walsh T.R."/>
            <person name="Borjesson S."/>
            <person name="Shen J."/>
            <person name="Sun Q."/>
            <person name="Wang Y."/>
        </authorList>
    </citation>
    <scope>NUCLEOTIDE SEQUENCE [LARGE SCALE GENOMIC DNA]</scope>
    <source>
        <strain evidence="1 2">A016f</strain>
    </source>
</reference>
<dbReference type="AlphaFoldDB" id="A0A383GTT1"/>
<evidence type="ECO:0000313" key="2">
    <source>
        <dbReference type="Proteomes" id="UP000359125"/>
    </source>
</evidence>
<sequence>MRMNRLPGYGLPELAFWPQPKYERNKWSMFCLKLRNDGTLAWYRRYVDRGMPNHAFDDDYDNYPEARKAALELNKNVSFDIEKLPLSMFQKKSLRLKVDKALKAKSRLMDEEHIMLNEAIKAHANDPRVTLNELIINPDYETLRQPLFDVLSEMPYLHFVFLPKFQVSLQLVAPNTWECSYNNKAKTAKICYQERIARGFGLSGAAHWGKTKATIRSMLLPRANRLLQLASVKRMLDEALRNGQKVLVVGNFVFWFEDKNQVGWSVKVASESETTSRGNTLWKEGTIISKNHGRIVVLPYTKENGKHVKGYTKNAPNDGNAIPRHKDEYVELPFEILDGDLMFSLFGELNYE</sequence>
<dbReference type="RefSeq" id="WP_001404393.1">
    <property type="nucleotide sequence ID" value="NZ_BFMR01000219.1"/>
</dbReference>
<protein>
    <submittedName>
        <fullName evidence="1">Uncharacterized protein</fullName>
    </submittedName>
</protein>
<dbReference type="Proteomes" id="UP000359125">
    <property type="component" value="Unassembled WGS sequence"/>
</dbReference>
<comment type="caution">
    <text evidence="1">The sequence shown here is derived from an EMBL/GenBank/DDBJ whole genome shotgun (WGS) entry which is preliminary data.</text>
</comment>
<accession>A0A383GTT1</accession>
<organism evidence="1 2">
    <name type="scientific">Escherichia coli</name>
    <dbReference type="NCBI Taxonomy" id="562"/>
    <lineage>
        <taxon>Bacteria</taxon>
        <taxon>Pseudomonadati</taxon>
        <taxon>Pseudomonadota</taxon>
        <taxon>Gammaproteobacteria</taxon>
        <taxon>Enterobacterales</taxon>
        <taxon>Enterobacteriaceae</taxon>
        <taxon>Escherichia</taxon>
    </lineage>
</organism>